<dbReference type="RefSeq" id="WP_073206368.1">
    <property type="nucleotide sequence ID" value="NZ_FRBD01000005.1"/>
</dbReference>
<dbReference type="GO" id="GO:0005829">
    <property type="term" value="C:cytosol"/>
    <property type="evidence" value="ECO:0007669"/>
    <property type="project" value="TreeGrafter"/>
</dbReference>
<evidence type="ECO:0000256" key="3">
    <source>
        <dbReference type="ARBA" id="ARBA00022884"/>
    </source>
</evidence>
<evidence type="ECO:0000313" key="8">
    <source>
        <dbReference type="Proteomes" id="UP000184130"/>
    </source>
</evidence>
<dbReference type="InterPro" id="IPR006027">
    <property type="entry name" value="NusB_RsmB_TIM44"/>
</dbReference>
<dbReference type="PANTHER" id="PTHR11078">
    <property type="entry name" value="N UTILIZATION SUBSTANCE PROTEIN B-RELATED"/>
    <property type="match status" value="1"/>
</dbReference>
<evidence type="ECO:0000256" key="1">
    <source>
        <dbReference type="ARBA" id="ARBA00005952"/>
    </source>
</evidence>
<dbReference type="InterPro" id="IPR035926">
    <property type="entry name" value="NusB-like_sf"/>
</dbReference>
<evidence type="ECO:0000259" key="6">
    <source>
        <dbReference type="Pfam" id="PF01029"/>
    </source>
</evidence>
<dbReference type="EMBL" id="FRBD01000005">
    <property type="protein sequence ID" value="SHK53031.1"/>
    <property type="molecule type" value="Genomic_DNA"/>
</dbReference>
<evidence type="ECO:0000256" key="2">
    <source>
        <dbReference type="ARBA" id="ARBA00022814"/>
    </source>
</evidence>
<keyword evidence="3" id="KW-0694">RNA-binding</keyword>
<evidence type="ECO:0000256" key="5">
    <source>
        <dbReference type="ARBA" id="ARBA00023163"/>
    </source>
</evidence>
<evidence type="ECO:0000256" key="4">
    <source>
        <dbReference type="ARBA" id="ARBA00023015"/>
    </source>
</evidence>
<accession>A0A1M6T7R0</accession>
<dbReference type="Pfam" id="PF01029">
    <property type="entry name" value="NusB"/>
    <property type="match status" value="1"/>
</dbReference>
<dbReference type="GO" id="GO:0031564">
    <property type="term" value="P:transcription antitermination"/>
    <property type="evidence" value="ECO:0007669"/>
    <property type="project" value="UniProtKB-KW"/>
</dbReference>
<organism evidence="7 8">
    <name type="scientific">Xylanibacter ruminicola</name>
    <name type="common">Prevotella ruminicola</name>
    <dbReference type="NCBI Taxonomy" id="839"/>
    <lineage>
        <taxon>Bacteria</taxon>
        <taxon>Pseudomonadati</taxon>
        <taxon>Bacteroidota</taxon>
        <taxon>Bacteroidia</taxon>
        <taxon>Bacteroidales</taxon>
        <taxon>Prevotellaceae</taxon>
        <taxon>Xylanibacter</taxon>
    </lineage>
</organism>
<name>A0A1M6T7R0_XYLRU</name>
<evidence type="ECO:0000313" key="7">
    <source>
        <dbReference type="EMBL" id="SHK53031.1"/>
    </source>
</evidence>
<keyword evidence="2" id="KW-0889">Transcription antitermination</keyword>
<dbReference type="AlphaFoldDB" id="A0A1M6T7R0"/>
<dbReference type="GO" id="GO:0006353">
    <property type="term" value="P:DNA-templated transcription termination"/>
    <property type="evidence" value="ECO:0007669"/>
    <property type="project" value="InterPro"/>
</dbReference>
<dbReference type="Proteomes" id="UP000184130">
    <property type="component" value="Unassembled WGS sequence"/>
</dbReference>
<reference evidence="7 8" key="1">
    <citation type="submission" date="2016-11" db="EMBL/GenBank/DDBJ databases">
        <authorList>
            <person name="Jaros S."/>
            <person name="Januszkiewicz K."/>
            <person name="Wedrychowicz H."/>
        </authorList>
    </citation>
    <scope>NUCLEOTIDE SEQUENCE [LARGE SCALE GENOMIC DNA]</scope>
    <source>
        <strain evidence="7 8">KHT3</strain>
    </source>
</reference>
<gene>
    <name evidence="7" type="ORF">SAMN05216463_10559</name>
</gene>
<dbReference type="SUPFAM" id="SSF48013">
    <property type="entry name" value="NusB-like"/>
    <property type="match status" value="1"/>
</dbReference>
<keyword evidence="5" id="KW-0804">Transcription</keyword>
<feature type="domain" description="NusB/RsmB/TIM44" evidence="6">
    <location>
        <begin position="197"/>
        <end position="296"/>
    </location>
</feature>
<comment type="similarity">
    <text evidence="1">Belongs to the NusB family.</text>
</comment>
<dbReference type="PANTHER" id="PTHR11078:SF3">
    <property type="entry name" value="ANTITERMINATION NUSB DOMAIN-CONTAINING PROTEIN"/>
    <property type="match status" value="1"/>
</dbReference>
<dbReference type="OrthoDB" id="9787568at2"/>
<dbReference type="GO" id="GO:0003723">
    <property type="term" value="F:RNA binding"/>
    <property type="evidence" value="ECO:0007669"/>
    <property type="project" value="UniProtKB-KW"/>
</dbReference>
<proteinExistence type="inferred from homology"/>
<keyword evidence="4" id="KW-0805">Transcription regulation</keyword>
<sequence length="328" mass="38543">MINREIIRIKIVQLTYAYYQNGNKNIDTAEKELFFSLSKAYDLYNYMLALIVAVNKESARRNEVLVQRAKREGTTEPSQKFVFNRFAIQLAENKQLEEFMSTQKSGWDENATFVASLLEKIEQSDIYQDYMNSTDDSYDADRELWRKLYRTFIQDNDEIDSILEDMSLYWNDDKTIVDTFVLKTIKRFEEQNGAKQELLQEWDSEEEKDFARKIFRAAILNADEYQRAMSEASRNWDFSRLAFMDIILMQIAIAEMMTLPNIPISVTINEYVEIAKFYSTPKSAGYINGMLDGIARNLVESGRLAKFIEPKKEKKDYKPKKQITKKND</sequence>
<protein>
    <submittedName>
        <fullName evidence="7">NusB antitermination factor</fullName>
    </submittedName>
</protein>
<dbReference type="Gene3D" id="1.10.940.10">
    <property type="entry name" value="NusB-like"/>
    <property type="match status" value="1"/>
</dbReference>
<dbReference type="NCBIfam" id="TIGR01951">
    <property type="entry name" value="nusB"/>
    <property type="match status" value="1"/>
</dbReference>
<dbReference type="InterPro" id="IPR011605">
    <property type="entry name" value="NusB_fam"/>
</dbReference>